<dbReference type="AlphaFoldDB" id="A0A2P4XDQ6"/>
<comment type="subcellular location">
    <subcellularLocation>
        <location evidence="1 5">Secreted</location>
    </subcellularLocation>
</comment>
<accession>A0A2P4XDQ6</accession>
<sequence>MMRVCILLFLVAITLFGACHASEVNLDTDKRIPERMSVDAIRSDPSVAKETNKRLLRAHPDEDEERSPKTLKSAVERVQEWLRKEKGLEGVKSSLMVSSLTQNSDPKKLLYKQFGNALLKSQEPKNLYKKWRKPTKWDKIRGCFGPPCVEPQVLYR</sequence>
<dbReference type="PROSITE" id="PS51257">
    <property type="entry name" value="PROKAR_LIPOPROTEIN"/>
    <property type="match status" value="1"/>
</dbReference>
<evidence type="ECO:0000256" key="3">
    <source>
        <dbReference type="ARBA" id="ARBA00022525"/>
    </source>
</evidence>
<evidence type="ECO:0000256" key="2">
    <source>
        <dbReference type="ARBA" id="ARBA00010400"/>
    </source>
</evidence>
<name>A0A2P4XDQ6_9STRA</name>
<feature type="signal peptide" evidence="5">
    <location>
        <begin position="1"/>
        <end position="21"/>
    </location>
</feature>
<dbReference type="EMBL" id="NCKW01011355">
    <property type="protein sequence ID" value="POM63669.1"/>
    <property type="molecule type" value="Genomic_DNA"/>
</dbReference>
<feature type="region of interest" description="Disordered" evidence="6">
    <location>
        <begin position="49"/>
        <end position="70"/>
    </location>
</feature>
<dbReference type="Proteomes" id="UP000237271">
    <property type="component" value="Unassembled WGS sequence"/>
</dbReference>
<keyword evidence="8" id="KW-1185">Reference proteome</keyword>
<proteinExistence type="inferred from homology"/>
<comment type="domain">
    <text evidence="5">The RxLR-dEER motif acts to carry the protein into the host cell cytoplasm through binding to cell surface phosphatidylinositol-3-phosphate.</text>
</comment>
<feature type="chain" id="PRO_5028518820" description="RxLR effector protein" evidence="5">
    <location>
        <begin position="22"/>
        <end position="156"/>
    </location>
</feature>
<comment type="function">
    <text evidence="5">Effector that suppresses plant defense responses during pathogen infection.</text>
</comment>
<protein>
    <recommendedName>
        <fullName evidence="5">RxLR effector protein</fullName>
    </recommendedName>
</protein>
<dbReference type="Pfam" id="PF16810">
    <property type="entry name" value="RXLR"/>
    <property type="match status" value="1"/>
</dbReference>
<evidence type="ECO:0000313" key="8">
    <source>
        <dbReference type="Proteomes" id="UP000237271"/>
    </source>
</evidence>
<dbReference type="OrthoDB" id="126357at2759"/>
<gene>
    <name evidence="7" type="ORF">PHPALM_20897</name>
</gene>
<organism evidence="7 8">
    <name type="scientific">Phytophthora palmivora</name>
    <dbReference type="NCBI Taxonomy" id="4796"/>
    <lineage>
        <taxon>Eukaryota</taxon>
        <taxon>Sar</taxon>
        <taxon>Stramenopiles</taxon>
        <taxon>Oomycota</taxon>
        <taxon>Peronosporomycetes</taxon>
        <taxon>Peronosporales</taxon>
        <taxon>Peronosporaceae</taxon>
        <taxon>Phytophthora</taxon>
    </lineage>
</organism>
<evidence type="ECO:0000256" key="1">
    <source>
        <dbReference type="ARBA" id="ARBA00004613"/>
    </source>
</evidence>
<keyword evidence="3 5" id="KW-0964">Secreted</keyword>
<comment type="similarity">
    <text evidence="2 5">Belongs to the RxLR effector family.</text>
</comment>
<evidence type="ECO:0000256" key="4">
    <source>
        <dbReference type="ARBA" id="ARBA00022729"/>
    </source>
</evidence>
<dbReference type="GO" id="GO:0005576">
    <property type="term" value="C:extracellular region"/>
    <property type="evidence" value="ECO:0007669"/>
    <property type="project" value="UniProtKB-SubCell"/>
</dbReference>
<reference evidence="7 8" key="1">
    <citation type="journal article" date="2017" name="Genome Biol. Evol.">
        <title>Phytophthora megakarya and P. palmivora, closely related causal agents of cacao black pod rot, underwent increases in genome sizes and gene numbers by different mechanisms.</title>
        <authorList>
            <person name="Ali S.S."/>
            <person name="Shao J."/>
            <person name="Lary D.J."/>
            <person name="Kronmiller B."/>
            <person name="Shen D."/>
            <person name="Strem M.D."/>
            <person name="Amoako-Attah I."/>
            <person name="Akrofi A.Y."/>
            <person name="Begoude B.A."/>
            <person name="Ten Hoopen G.M."/>
            <person name="Coulibaly K."/>
            <person name="Kebe B.I."/>
            <person name="Melnick R.L."/>
            <person name="Guiltinan M.J."/>
            <person name="Tyler B.M."/>
            <person name="Meinhardt L.W."/>
            <person name="Bailey B.A."/>
        </authorList>
    </citation>
    <scope>NUCLEOTIDE SEQUENCE [LARGE SCALE GENOMIC DNA]</scope>
    <source>
        <strain evidence="8">sbr112.9</strain>
    </source>
</reference>
<evidence type="ECO:0000256" key="5">
    <source>
        <dbReference type="RuleBase" id="RU367124"/>
    </source>
</evidence>
<keyword evidence="4 5" id="KW-0732">Signal</keyword>
<comment type="caution">
    <text evidence="7">The sequence shown here is derived from an EMBL/GenBank/DDBJ whole genome shotgun (WGS) entry which is preliminary data.</text>
</comment>
<evidence type="ECO:0000256" key="6">
    <source>
        <dbReference type="SAM" id="MobiDB-lite"/>
    </source>
</evidence>
<dbReference type="InterPro" id="IPR031825">
    <property type="entry name" value="RXLR"/>
</dbReference>
<evidence type="ECO:0000313" key="7">
    <source>
        <dbReference type="EMBL" id="POM63669.1"/>
    </source>
</evidence>